<dbReference type="AlphaFoldDB" id="A0A7Z9A2L9"/>
<proteinExistence type="predicted"/>
<dbReference type="EMBL" id="LR134479">
    <property type="protein sequence ID" value="VEI22465.1"/>
    <property type="molecule type" value="Genomic_DNA"/>
</dbReference>
<dbReference type="RefSeq" id="WP_126499694.1">
    <property type="nucleotide sequence ID" value="NZ_LR134479.1"/>
</dbReference>
<dbReference type="Proteomes" id="UP000282386">
    <property type="component" value="Chromosome"/>
</dbReference>
<dbReference type="InterPro" id="IPR029044">
    <property type="entry name" value="Nucleotide-diphossugar_trans"/>
</dbReference>
<name>A0A7Z9A2L9_9MICC</name>
<evidence type="ECO:0000313" key="1">
    <source>
        <dbReference type="EMBL" id="VEI22465.1"/>
    </source>
</evidence>
<dbReference type="Pfam" id="PF13704">
    <property type="entry name" value="Glyco_tranf_2_4"/>
    <property type="match status" value="1"/>
</dbReference>
<accession>A0A7Z9A2L9</accession>
<evidence type="ECO:0000313" key="2">
    <source>
        <dbReference type="Proteomes" id="UP000282386"/>
    </source>
</evidence>
<dbReference type="Gene3D" id="3.90.550.10">
    <property type="entry name" value="Spore Coat Polysaccharide Biosynthesis Protein SpsA, Chain A"/>
    <property type="match status" value="1"/>
</dbReference>
<gene>
    <name evidence="1" type="ORF">NCTC10207_00542</name>
</gene>
<sequence>MNRSMVSFLKQVKHRIFMAQRNIRTTRTARSTLGSTEFSGIYSRLTDTFDIPPLPQVQGIWGVAMVKNEADIIESSLRHLVHQGVKHILVVDNGSTDGTYALLQQLKEELPLSVGNDREPAYYQSEKMTWLAHQAQKSGATWVIPFDADEFWYGIDGSLAQALEEAKTQVEVAHLYNAFPARTGGYVLDTCRHADSKVCFRSWDNAVLGMGNHTVLRPGDSGQTQVAIVHLPWRSQEQLHRKLAQGAKALELTNLPEDLGYHWRANGQLSSEDIECIWDALVEGHTVPDSLSWRPVGKLLPLGENVPPDFAEVRALLSI</sequence>
<reference evidence="1 2" key="1">
    <citation type="submission" date="2018-12" db="EMBL/GenBank/DDBJ databases">
        <authorList>
            <consortium name="Pathogen Informatics"/>
        </authorList>
    </citation>
    <scope>NUCLEOTIDE SEQUENCE [LARGE SCALE GENOMIC DNA]</scope>
    <source>
        <strain evidence="1 2">NCTC10207</strain>
    </source>
</reference>
<dbReference type="GO" id="GO:0016740">
    <property type="term" value="F:transferase activity"/>
    <property type="evidence" value="ECO:0007669"/>
    <property type="project" value="UniProtKB-KW"/>
</dbReference>
<protein>
    <submittedName>
        <fullName evidence="1">Glycosyl transferase family 2</fullName>
    </submittedName>
</protein>
<dbReference type="SUPFAM" id="SSF53448">
    <property type="entry name" value="Nucleotide-diphospho-sugar transferases"/>
    <property type="match status" value="1"/>
</dbReference>
<dbReference type="CDD" id="cd00761">
    <property type="entry name" value="Glyco_tranf_GTA_type"/>
    <property type="match status" value="1"/>
</dbReference>
<organism evidence="1 2">
    <name type="scientific">Rothia aeria</name>
    <dbReference type="NCBI Taxonomy" id="172042"/>
    <lineage>
        <taxon>Bacteria</taxon>
        <taxon>Bacillati</taxon>
        <taxon>Actinomycetota</taxon>
        <taxon>Actinomycetes</taxon>
        <taxon>Micrococcales</taxon>
        <taxon>Micrococcaceae</taxon>
        <taxon>Rothia</taxon>
    </lineage>
</organism>
<keyword evidence="1" id="KW-0808">Transferase</keyword>